<protein>
    <submittedName>
        <fullName evidence="1">Uncharacterized protein</fullName>
    </submittedName>
</protein>
<proteinExistence type="predicted"/>
<accession>A0A8T1UED3</accession>
<comment type="caution">
    <text evidence="1">The sequence shown here is derived from an EMBL/GenBank/DDBJ whole genome shotgun (WGS) entry which is preliminary data.</text>
</comment>
<dbReference type="AlphaFoldDB" id="A0A8T1UED3"/>
<evidence type="ECO:0000313" key="2">
    <source>
        <dbReference type="Proteomes" id="UP000688947"/>
    </source>
</evidence>
<sequence>MCTTSDSFYQCGEDKNMGSFSDLDPIYQDQLLVLDTFHEVLDNQEISLGVNCTSRRLSEIFSSLGRVIVIMEFLAPPMALTDKRPTTGHLSLSVVMVLFKMALMDSLIDFSFSLICSSDRKLHLHTIICSALSKKRANFF</sequence>
<organism evidence="1 2">
    <name type="scientific">Phytophthora cactorum</name>
    <dbReference type="NCBI Taxonomy" id="29920"/>
    <lineage>
        <taxon>Eukaryota</taxon>
        <taxon>Sar</taxon>
        <taxon>Stramenopiles</taxon>
        <taxon>Oomycota</taxon>
        <taxon>Peronosporomycetes</taxon>
        <taxon>Peronosporales</taxon>
        <taxon>Peronosporaceae</taxon>
        <taxon>Phytophthora</taxon>
    </lineage>
</organism>
<gene>
    <name evidence="1" type="ORF">JG687_00007822</name>
</gene>
<dbReference type="Proteomes" id="UP000688947">
    <property type="component" value="Unassembled WGS sequence"/>
</dbReference>
<evidence type="ECO:0000313" key="1">
    <source>
        <dbReference type="EMBL" id="KAG6961132.1"/>
    </source>
</evidence>
<reference evidence="1" key="1">
    <citation type="submission" date="2021-01" db="EMBL/GenBank/DDBJ databases">
        <title>Phytophthora aleatoria, a newly-described species from Pinus radiata is distinct from Phytophthora cactorum isolates based on comparative genomics.</title>
        <authorList>
            <person name="Mcdougal R."/>
            <person name="Panda P."/>
            <person name="Williams N."/>
            <person name="Studholme D.J."/>
        </authorList>
    </citation>
    <scope>NUCLEOTIDE SEQUENCE</scope>
    <source>
        <strain evidence="1">NZFS 3830</strain>
    </source>
</reference>
<dbReference type="EMBL" id="JAENGZ010000358">
    <property type="protein sequence ID" value="KAG6961132.1"/>
    <property type="molecule type" value="Genomic_DNA"/>
</dbReference>
<name>A0A8T1UED3_9STRA</name>